<name>A0A433TSK7_ELYCH</name>
<sequence length="189" mass="20773">MEIKSRFVGVSAGQKPHYQNVYFVGDKVNVTCKALHKPNGKFEWTMRPTGTPALDFADLHNFITNTVETVSHGNSCVPQTVSTFSTTAVKEMTLGYLSCYAVRDKANDYYPCSGSGDPLEYCVRSHEFNVVDAPHKGPELRVVSNQPTPTVIEGDILVVLCQIYAVKGGSLIWAIFSPNGTSRTLEHNV</sequence>
<dbReference type="AlphaFoldDB" id="A0A433TSK7"/>
<gene>
    <name evidence="1" type="ORF">EGW08_007650</name>
</gene>
<feature type="non-terminal residue" evidence="1">
    <location>
        <position position="189"/>
    </location>
</feature>
<dbReference type="Proteomes" id="UP000271974">
    <property type="component" value="Unassembled WGS sequence"/>
</dbReference>
<evidence type="ECO:0000313" key="1">
    <source>
        <dbReference type="EMBL" id="RUS84555.1"/>
    </source>
</evidence>
<comment type="caution">
    <text evidence="1">The sequence shown here is derived from an EMBL/GenBank/DDBJ whole genome shotgun (WGS) entry which is preliminary data.</text>
</comment>
<protein>
    <submittedName>
        <fullName evidence="1">Uncharacterized protein</fullName>
    </submittedName>
</protein>
<dbReference type="EMBL" id="RQTK01000201">
    <property type="protein sequence ID" value="RUS84555.1"/>
    <property type="molecule type" value="Genomic_DNA"/>
</dbReference>
<keyword evidence="2" id="KW-1185">Reference proteome</keyword>
<evidence type="ECO:0000313" key="2">
    <source>
        <dbReference type="Proteomes" id="UP000271974"/>
    </source>
</evidence>
<organism evidence="1 2">
    <name type="scientific">Elysia chlorotica</name>
    <name type="common">Eastern emerald elysia</name>
    <name type="synonym">Sea slug</name>
    <dbReference type="NCBI Taxonomy" id="188477"/>
    <lineage>
        <taxon>Eukaryota</taxon>
        <taxon>Metazoa</taxon>
        <taxon>Spiralia</taxon>
        <taxon>Lophotrochozoa</taxon>
        <taxon>Mollusca</taxon>
        <taxon>Gastropoda</taxon>
        <taxon>Heterobranchia</taxon>
        <taxon>Euthyneura</taxon>
        <taxon>Panpulmonata</taxon>
        <taxon>Sacoglossa</taxon>
        <taxon>Placobranchoidea</taxon>
        <taxon>Plakobranchidae</taxon>
        <taxon>Elysia</taxon>
    </lineage>
</organism>
<accession>A0A433TSK7</accession>
<proteinExistence type="predicted"/>
<reference evidence="1 2" key="1">
    <citation type="submission" date="2019-01" db="EMBL/GenBank/DDBJ databases">
        <title>A draft genome assembly of the solar-powered sea slug Elysia chlorotica.</title>
        <authorList>
            <person name="Cai H."/>
            <person name="Li Q."/>
            <person name="Fang X."/>
            <person name="Li J."/>
            <person name="Curtis N.E."/>
            <person name="Altenburger A."/>
            <person name="Shibata T."/>
            <person name="Feng M."/>
            <person name="Maeda T."/>
            <person name="Schwartz J.A."/>
            <person name="Shigenobu S."/>
            <person name="Lundholm N."/>
            <person name="Nishiyama T."/>
            <person name="Yang H."/>
            <person name="Hasebe M."/>
            <person name="Li S."/>
            <person name="Pierce S.K."/>
            <person name="Wang J."/>
        </authorList>
    </citation>
    <scope>NUCLEOTIDE SEQUENCE [LARGE SCALE GENOMIC DNA]</scope>
    <source>
        <strain evidence="1">EC2010</strain>
        <tissue evidence="1">Whole organism of an adult</tissue>
    </source>
</reference>